<dbReference type="BioMuta" id="IGHD5-12"/>
<evidence type="ECO:0000313" key="1">
    <source>
        <dbReference type="Ensembl" id="ENSP00000419283.1"/>
    </source>
</evidence>
<dbReference type="Proteomes" id="UP000005640">
    <property type="component" value="Chromosome 14"/>
</dbReference>
<gene>
    <name evidence="2" type="primary">IGHD5-12</name>
</gene>
<reference evidence="1" key="1">
    <citation type="journal article" date="2001" name="Nature">
        <title>Initial sequencing and analysis of the human genome.</title>
        <authorList>
            <consortium name="International Human Genome Sequencing Consortium"/>
            <person name="Lander E.S."/>
            <person name="Linton L.M."/>
            <person name="Birren B."/>
            <person name="Nusbaum C."/>
            <person name="Zody M.C."/>
            <person name="Baldwin J."/>
            <person name="Devon K."/>
            <person name="Dewar K."/>
            <person name="Doyle M."/>
            <person name="FitzHugh W."/>
            <person name="Funke R."/>
            <person name="Gage D."/>
            <person name="Harris K."/>
            <person name="Heaford A."/>
            <person name="Howland J."/>
            <person name="Kann L."/>
            <person name="Lehoczky J."/>
            <person name="LeVine R."/>
            <person name="McEwan P."/>
            <person name="McKernan K."/>
            <person name="Meldrim J."/>
            <person name="Mesirov J.P."/>
            <person name="Miranda C."/>
            <person name="Morris W."/>
            <person name="Naylor J."/>
            <person name="Raymond C."/>
            <person name="Rosetti M."/>
            <person name="Santos R."/>
            <person name="Sheridan A."/>
            <person name="Sougnez C."/>
            <person name="Stange-Thomann N."/>
            <person name="Stojanovic N."/>
            <person name="Subramanian A."/>
            <person name="Wyman D."/>
            <person name="Rogers J."/>
            <person name="Sulston J."/>
            <person name="Ainscough R."/>
            <person name="Beck S."/>
            <person name="Bentley D."/>
            <person name="Burton J."/>
            <person name="Clee C."/>
            <person name="Carter N."/>
            <person name="Coulson A."/>
            <person name="Deadman R."/>
            <person name="Deloukas P."/>
            <person name="Dunham A."/>
            <person name="Dunham I."/>
            <person name="Durbin R."/>
            <person name="French L."/>
            <person name="Grafham D."/>
            <person name="Gregory S."/>
            <person name="Hubbard T."/>
            <person name="Humphray S."/>
            <person name="Hunt A."/>
            <person name="Jones M."/>
            <person name="Lloyd C."/>
            <person name="McMurray A."/>
            <person name="Matthews L."/>
            <person name="Mercer S."/>
            <person name="Milne S."/>
            <person name="Mullikin J.C."/>
            <person name="Mungall A."/>
            <person name="Plumb R."/>
            <person name="Ross M."/>
            <person name="Shownkeen R."/>
            <person name="Sims S."/>
            <person name="Waterston R.H."/>
            <person name="Wilson R.K."/>
            <person name="Hillier L.W."/>
            <person name="McPherson J.D."/>
            <person name="Marra M.A."/>
            <person name="Mardis E.R."/>
            <person name="Fulton L.A."/>
            <person name="Chinwalla A.T."/>
            <person name="Pepin K.H."/>
            <person name="Gish W.R."/>
            <person name="Chissoe S.L."/>
            <person name="Wendl M.C."/>
            <person name="Delehaunty K.D."/>
            <person name="Miner T.L."/>
            <person name="Delehaunty A."/>
            <person name="Kramer J.B."/>
            <person name="Cook L.L."/>
            <person name="Fulton R.S."/>
            <person name="Johnson D.L."/>
            <person name="Minx P.J."/>
            <person name="Clifton S.W."/>
            <person name="Hawkins T."/>
            <person name="Branscomb E."/>
            <person name="Predki P."/>
            <person name="Richardson P."/>
            <person name="Wenning S."/>
            <person name="Slezak T."/>
            <person name="Doggett N."/>
            <person name="Cheng J.F."/>
            <person name="Olsen A."/>
            <person name="Lucas S."/>
            <person name="Elkin C."/>
            <person name="Uberbacher E."/>
            <person name="Frazier M."/>
            <person name="Gibbs R.A."/>
            <person name="Muzny D.M."/>
            <person name="Scherer S.E."/>
            <person name="Bouck J.B."/>
            <person name="Sodergren E.J."/>
            <person name="Worley K.C."/>
            <person name="Rives C.M."/>
            <person name="Gorrell J.H."/>
            <person name="Metzker M.L."/>
            <person name="Naylor S.L."/>
            <person name="Kucherlapati R.S."/>
            <person name="Nelson D.L."/>
            <person name="Weinstock G.M."/>
            <person name="Sakaki Y."/>
            <person name="Fujiyama A."/>
            <person name="Hattori M."/>
            <person name="Yada T."/>
            <person name="Toyoda A."/>
            <person name="Itoh T."/>
            <person name="Kawagoe C."/>
            <person name="Watanabe H."/>
            <person name="Totoki Y."/>
            <person name="Taylor T."/>
            <person name="Weissenbach J."/>
            <person name="Heilig R."/>
            <person name="Saurin W."/>
            <person name="Artiguenave F."/>
            <person name="Brottier P."/>
            <person name="Bruls T."/>
            <person name="Pelletier E."/>
            <person name="Robert C."/>
            <person name="Wincker P."/>
            <person name="Smith D.R."/>
            <person name="Doucette-Stamm L."/>
            <person name="Rubenfield M."/>
            <person name="Weinstock K."/>
            <person name="Lee H.M."/>
            <person name="Dubois J."/>
            <person name="Rosenthal A."/>
            <person name="Platzer M."/>
            <person name="Nyakatura G."/>
            <person name="Taudien S."/>
            <person name="Rump A."/>
            <person name="Yang H."/>
            <person name="Yu J."/>
            <person name="Wang J."/>
            <person name="Huang G."/>
            <person name="Gu J."/>
            <person name="Hood L."/>
            <person name="Rowen L."/>
            <person name="Madan A."/>
            <person name="Qin S."/>
            <person name="Davis R.W."/>
            <person name="Federspiel N.A."/>
            <person name="Abola A.P."/>
            <person name="Proctor M.J."/>
            <person name="Myers R.M."/>
            <person name="Schmutz J."/>
            <person name="Dickson M."/>
            <person name="Grimwood J."/>
            <person name="Cox D.R."/>
            <person name="Olson M.V."/>
            <person name="Kaul R."/>
            <person name="Raymond C."/>
            <person name="Shimizu N."/>
            <person name="Kawasaki K."/>
            <person name="Minoshima S."/>
            <person name="Evans G.A."/>
            <person name="Athanasiou M."/>
            <person name="Schultz R."/>
            <person name="Roe B.A."/>
            <person name="Chen F."/>
            <person name="Pan H."/>
            <person name="Ramser J."/>
            <person name="Lehrach H."/>
            <person name="Reinhardt R."/>
            <person name="McCombie W.R."/>
            <person name="de la Bastide M."/>
            <person name="Dedhia N."/>
            <person name="Blocker H."/>
            <person name="Hornischer K."/>
            <person name="Nordsiek G."/>
            <person name="Agarwala R."/>
            <person name="Aravind L."/>
            <person name="Bailey J.A."/>
            <person name="Bateman A."/>
            <person name="Batzoglou S."/>
            <person name="Birney E."/>
            <person name="Bork P."/>
            <person name="Brown D.G."/>
            <person name="Burge C.B."/>
            <person name="Cerutti L."/>
            <person name="Chen H.C."/>
            <person name="Church D."/>
            <person name="Clamp M."/>
            <person name="Copley R.R."/>
            <person name="Doerks T."/>
            <person name="Eddy S.R."/>
            <person name="Eichler E.E."/>
            <person name="Furey T.S."/>
            <person name="Galagan J."/>
            <person name="Gilbert J.G."/>
            <person name="Harmon C."/>
            <person name="Hayashizaki Y."/>
            <person name="Haussler D."/>
            <person name="Hermjakob H."/>
            <person name="Hokamp K."/>
            <person name="Jang W."/>
            <person name="Johnson L.S."/>
            <person name="Jones T.A."/>
            <person name="Kasif S."/>
            <person name="Kaspryzk A."/>
            <person name="Kennedy S."/>
            <person name="Kent W.J."/>
            <person name="Kitts P."/>
            <person name="Koonin E.V."/>
            <person name="Korf I."/>
            <person name="Kulp D."/>
            <person name="Lancet D."/>
            <person name="Lowe T.M."/>
            <person name="McLysaght A."/>
            <person name="Mikkelsen T."/>
            <person name="Moran J.V."/>
            <person name="Mulder N."/>
            <person name="Pollara V.J."/>
            <person name="Ponting C.P."/>
            <person name="Schuler G."/>
            <person name="Schultz J."/>
            <person name="Slater G."/>
            <person name="Smit A.F."/>
            <person name="Stupka E."/>
            <person name="Szustakowski J."/>
            <person name="Thierry-Mieg D."/>
            <person name="Thierry-Mieg J."/>
            <person name="Wagner L."/>
            <person name="Wallis J."/>
            <person name="Wheeler R."/>
            <person name="Williams A."/>
            <person name="Wolf Y.I."/>
            <person name="Wolfe K.H."/>
            <person name="Yang S.P."/>
            <person name="Yeh R.F."/>
            <person name="Collins F."/>
            <person name="Guyer M.S."/>
            <person name="Peterson J."/>
            <person name="Felsenfeld A."/>
            <person name="Wetterstrand K.A."/>
            <person name="Patrinos A."/>
            <person name="Morgan M.J."/>
            <person name="de Jong P."/>
            <person name="Catanese J.J."/>
            <person name="Osoegawa K."/>
            <person name="Shizuya H."/>
            <person name="Choi S."/>
            <person name="Chen Y.J."/>
        </authorList>
    </citation>
    <scope>NUCLEOTIDE SEQUENCE [LARGE SCALE GENOMIC DNA]</scope>
</reference>
<reference evidence="2" key="4">
    <citation type="submission" date="2025-05" db="UniProtKB">
        <authorList>
            <consortium name="Ensembl"/>
        </authorList>
    </citation>
    <scope>IDENTIFICATION</scope>
</reference>
<feature type="non-terminal residue" evidence="2">
    <location>
        <position position="7"/>
    </location>
</feature>
<dbReference type="Ensembl" id="ENST00000631895.1">
    <property type="protein sequence ID" value="ENSP00000487922.1"/>
    <property type="gene ID" value="ENSG00000282102.1"/>
</dbReference>
<dbReference type="AGR" id="HGNC:5508"/>
<dbReference type="GeneCards" id="IGHD5-12"/>
<accession>A0A0U1RQB9</accession>
<evidence type="ECO:0000313" key="2">
    <source>
        <dbReference type="Ensembl" id="ENSP00000487922.1"/>
    </source>
</evidence>
<dbReference type="EMBL" id="AC246787">
    <property type="status" value="NOT_ANNOTATED_CDS"/>
    <property type="molecule type" value="Genomic_DNA"/>
</dbReference>
<name>A0A0U1RQB9_HUMAN</name>
<dbReference type="HGNC" id="HGNC:5508">
    <property type="gene designation" value="IGHD5-12"/>
</dbReference>
<reference evidence="1" key="3">
    <citation type="journal article" date="2004" name="Nature">
        <title>Finishing the euchromatic sequence of the human genome.</title>
        <authorList>
            <consortium name="International Human Genome Sequencing Consortium"/>
        </authorList>
    </citation>
    <scope>NUCLEOTIDE SEQUENCE [LARGE SCALE GENOMIC DNA]</scope>
</reference>
<dbReference type="Ensembl" id="ENST00000390581.1">
    <property type="protein sequence ID" value="ENSP00000419283.1"/>
    <property type="gene ID" value="ENSG00000211921.1"/>
</dbReference>
<sequence>VDIVATI</sequence>
<keyword evidence="3" id="KW-1185">Reference proteome</keyword>
<feature type="non-terminal residue" evidence="2">
    <location>
        <position position="1"/>
    </location>
</feature>
<evidence type="ECO:0000313" key="3">
    <source>
        <dbReference type="Proteomes" id="UP000005640"/>
    </source>
</evidence>
<protein>
    <submittedName>
        <fullName evidence="2">Immunoglobulin heavy diversity 5-12</fullName>
    </submittedName>
</protein>
<reference evidence="1 3" key="2">
    <citation type="journal article" date="2003" name="Nature">
        <title>The DNA sequence and analysis of human chromosome 14.</title>
        <authorList>
            <person name="Heilig R."/>
            <person name="Eckenberg R."/>
            <person name="Petit J.L."/>
            <person name="Fonknechten N."/>
            <person name="Da Silva C."/>
            <person name="Cattolico L."/>
            <person name="Levy M."/>
            <person name="Barbe V."/>
            <person name="de Berardinis V."/>
            <person name="Ureta-Vidal A."/>
            <person name="Pelletier E."/>
            <person name="Vico V."/>
            <person name="Anthouard V."/>
            <person name="Rowen L."/>
            <person name="Madan A."/>
            <person name="Qin S."/>
            <person name="Sun H."/>
            <person name="Du H."/>
            <person name="Pepin K."/>
            <person name="Artiguenave F."/>
            <person name="Robert C."/>
            <person name="Cruaud C."/>
            <person name="Bruls T."/>
            <person name="Jaillon O."/>
            <person name="Friedlander L."/>
            <person name="Samson G."/>
            <person name="Brottier P."/>
            <person name="Cure S."/>
            <person name="Segurens B."/>
            <person name="Aniere F."/>
            <person name="Samain S."/>
            <person name="Crespeau H."/>
            <person name="Abbasi N."/>
            <person name="Aiach N."/>
            <person name="Boscus D."/>
            <person name="Dickhoff R."/>
            <person name="Dors M."/>
            <person name="Dubois I."/>
            <person name="Friedman C."/>
            <person name="Gouyvenoux M."/>
            <person name="James R."/>
            <person name="Madan A."/>
            <person name="Mairey-Estrada B."/>
            <person name="Mangenot S."/>
            <person name="Martins N."/>
            <person name="Menard M."/>
            <person name="Oztas S."/>
            <person name="Ratcliffe A."/>
            <person name="Shaffer T."/>
            <person name="Trask B."/>
            <person name="Vacherie B."/>
            <person name="Bellemere C."/>
            <person name="Belser C."/>
            <person name="Besnard-Gonnet M."/>
            <person name="Bartol-Mavel D."/>
            <person name="Boutard M."/>
            <person name="Briez-Silla S."/>
            <person name="Combette S."/>
            <person name="Dufosse-Laurent V."/>
            <person name="Ferron C."/>
            <person name="Lechaplais C."/>
            <person name="Louesse C."/>
            <person name="Muselet D."/>
            <person name="Magdelenat G."/>
            <person name="Pateau E."/>
            <person name="Petit E."/>
            <person name="Sirvain-Trukniewicz P."/>
            <person name="Trybou A."/>
            <person name="Vega-Czarny N."/>
            <person name="Bataille E."/>
            <person name="Bluet E."/>
            <person name="Bordelais I."/>
            <person name="Dubois M."/>
            <person name="Dumont C."/>
            <person name="Guerin T."/>
            <person name="Haffray S."/>
            <person name="Hammadi R."/>
            <person name="Muanga J."/>
            <person name="Pellouin V."/>
            <person name="Robert D."/>
            <person name="Wunderle E."/>
            <person name="Gauguet G."/>
            <person name="Roy A."/>
            <person name="Sainte-Marthe L."/>
            <person name="Verdier J."/>
            <person name="Verdier-Discala C."/>
            <person name="Hillier L."/>
            <person name="Fulton L."/>
            <person name="McPherson J."/>
            <person name="Matsuda F."/>
            <person name="Wilson R."/>
            <person name="Scarpelli C."/>
            <person name="Gyapay G."/>
            <person name="Wincker P."/>
            <person name="Saurin W."/>
            <person name="Quetier F."/>
            <person name="Waterston R."/>
            <person name="Hood L."/>
            <person name="Weissenbach J."/>
        </authorList>
    </citation>
    <scope>NUCLEOTIDE SEQUENCE [LARGE SCALE GENOMIC DNA]</scope>
</reference>
<organism evidence="2 3">
    <name type="scientific">Homo sapiens</name>
    <name type="common">Human</name>
    <dbReference type="NCBI Taxonomy" id="9606"/>
    <lineage>
        <taxon>Eukaryota</taxon>
        <taxon>Metazoa</taxon>
        <taxon>Chordata</taxon>
        <taxon>Craniata</taxon>
        <taxon>Vertebrata</taxon>
        <taxon>Euteleostomi</taxon>
        <taxon>Mammalia</taxon>
        <taxon>Eutheria</taxon>
        <taxon>Euarchontoglires</taxon>
        <taxon>Primates</taxon>
        <taxon>Haplorrhini</taxon>
        <taxon>Catarrhini</taxon>
        <taxon>Hominidae</taxon>
        <taxon>Homo</taxon>
    </lineage>
</organism>
<proteinExistence type="predicted"/>
<dbReference type="VEuPathDB" id="HostDB:ENSG00000211921"/>